<evidence type="ECO:0000259" key="7">
    <source>
        <dbReference type="Pfam" id="PF00441"/>
    </source>
</evidence>
<evidence type="ECO:0000256" key="6">
    <source>
        <dbReference type="RuleBase" id="RU362125"/>
    </source>
</evidence>
<keyword evidence="10" id="KW-1185">Reference proteome</keyword>
<evidence type="ECO:0000256" key="3">
    <source>
        <dbReference type="ARBA" id="ARBA00022630"/>
    </source>
</evidence>
<evidence type="ECO:0008006" key="11">
    <source>
        <dbReference type="Google" id="ProtNLM"/>
    </source>
</evidence>
<organism evidence="9 10">
    <name type="scientific">Actinoplanes derwentensis</name>
    <dbReference type="NCBI Taxonomy" id="113562"/>
    <lineage>
        <taxon>Bacteria</taxon>
        <taxon>Bacillati</taxon>
        <taxon>Actinomycetota</taxon>
        <taxon>Actinomycetes</taxon>
        <taxon>Micromonosporales</taxon>
        <taxon>Micromonosporaceae</taxon>
        <taxon>Actinoplanes</taxon>
    </lineage>
</organism>
<dbReference type="RefSeq" id="WP_092546210.1">
    <property type="nucleotide sequence ID" value="NZ_BOMJ01000042.1"/>
</dbReference>
<dbReference type="Proteomes" id="UP000198688">
    <property type="component" value="Chromosome I"/>
</dbReference>
<dbReference type="GO" id="GO:0016627">
    <property type="term" value="F:oxidoreductase activity, acting on the CH-CH group of donors"/>
    <property type="evidence" value="ECO:0007669"/>
    <property type="project" value="InterPro"/>
</dbReference>
<dbReference type="InterPro" id="IPR052161">
    <property type="entry name" value="Mycobact_Acyl-CoA_DH"/>
</dbReference>
<dbReference type="PANTHER" id="PTHR43292:SF3">
    <property type="entry name" value="ACYL-COA DEHYDROGENASE FADE29"/>
    <property type="match status" value="1"/>
</dbReference>
<keyword evidence="4 6" id="KW-0274">FAD</keyword>
<dbReference type="Gene3D" id="1.20.140.10">
    <property type="entry name" value="Butyryl-CoA Dehydrogenase, subunit A, domain 3"/>
    <property type="match status" value="1"/>
</dbReference>
<comment type="cofactor">
    <cofactor evidence="1 6">
        <name>FAD</name>
        <dbReference type="ChEBI" id="CHEBI:57692"/>
    </cofactor>
</comment>
<dbReference type="InterPro" id="IPR009100">
    <property type="entry name" value="AcylCoA_DH/oxidase_NM_dom_sf"/>
</dbReference>
<dbReference type="SUPFAM" id="SSF56645">
    <property type="entry name" value="Acyl-CoA dehydrogenase NM domain-like"/>
    <property type="match status" value="1"/>
</dbReference>
<dbReference type="Pfam" id="PF00441">
    <property type="entry name" value="Acyl-CoA_dh_1"/>
    <property type="match status" value="1"/>
</dbReference>
<sequence length="365" mass="39729">MHVGYTPEQEKLRASLRDYFAALMTPALRAGLDSGGGEYGDGIAYKQIVRQLGRDGWLAIDGRSRLDQLIFADEAALAGVPVPFLTLYTVGPTIARHGSAALRADLIPRIEAGDAHFSIGYSEPEAGTDLAALRTRAVRDGDSYVINGQKMWTSLIQYADYIWLACRTDPSQPRHKGLSILVVPTDAPGFSWTPVHTVAGPSTSATYYSDVRVPAAALVGEENQGWRLITDQLNHERVALTSAAPLQRALREVRDWAAETGALDQEWVRLHLARVHAKTEALKLFNWRACVTDGTPAAPRASAGKVYGTELAIEAYRLLMEVVGPENSRIERLYRSSLILTFGGGANEAQRDIIAAGALGLPVRR</sequence>
<dbReference type="GO" id="GO:0005886">
    <property type="term" value="C:plasma membrane"/>
    <property type="evidence" value="ECO:0007669"/>
    <property type="project" value="TreeGrafter"/>
</dbReference>
<dbReference type="EMBL" id="LT629758">
    <property type="protein sequence ID" value="SDT51442.1"/>
    <property type="molecule type" value="Genomic_DNA"/>
</dbReference>
<dbReference type="InterPro" id="IPR046373">
    <property type="entry name" value="Acyl-CoA_Oxase/DH_mid-dom_sf"/>
</dbReference>
<protein>
    <recommendedName>
        <fullName evidence="11">Acyl-CoA dehydrogenase</fullName>
    </recommendedName>
</protein>
<evidence type="ECO:0000313" key="10">
    <source>
        <dbReference type="Proteomes" id="UP000198688"/>
    </source>
</evidence>
<dbReference type="Gene3D" id="1.10.540.10">
    <property type="entry name" value="Acyl-CoA dehydrogenase/oxidase, N-terminal domain"/>
    <property type="match status" value="1"/>
</dbReference>
<dbReference type="Pfam" id="PF02770">
    <property type="entry name" value="Acyl-CoA_dh_M"/>
    <property type="match status" value="1"/>
</dbReference>
<dbReference type="InterPro" id="IPR036250">
    <property type="entry name" value="AcylCo_DH-like_C"/>
</dbReference>
<gene>
    <name evidence="9" type="ORF">SAMN04489716_4227</name>
</gene>
<accession>A0A1H2B036</accession>
<proteinExistence type="inferred from homology"/>
<keyword evidence="3 6" id="KW-0285">Flavoprotein</keyword>
<dbReference type="Gene3D" id="2.40.110.10">
    <property type="entry name" value="Butyryl-CoA Dehydrogenase, subunit A, domain 2"/>
    <property type="match status" value="1"/>
</dbReference>
<evidence type="ECO:0000256" key="5">
    <source>
        <dbReference type="ARBA" id="ARBA00023002"/>
    </source>
</evidence>
<evidence type="ECO:0000256" key="1">
    <source>
        <dbReference type="ARBA" id="ARBA00001974"/>
    </source>
</evidence>
<dbReference type="InterPro" id="IPR037069">
    <property type="entry name" value="AcylCoA_DH/ox_N_sf"/>
</dbReference>
<feature type="domain" description="Acyl-CoA oxidase/dehydrogenase middle" evidence="8">
    <location>
        <begin position="119"/>
        <end position="203"/>
    </location>
</feature>
<dbReference type="SUPFAM" id="SSF47203">
    <property type="entry name" value="Acyl-CoA dehydrogenase C-terminal domain-like"/>
    <property type="match status" value="1"/>
</dbReference>
<dbReference type="STRING" id="113562.SAMN04489716_4227"/>
<dbReference type="PANTHER" id="PTHR43292">
    <property type="entry name" value="ACYL-COA DEHYDROGENASE"/>
    <property type="match status" value="1"/>
</dbReference>
<comment type="similarity">
    <text evidence="2 6">Belongs to the acyl-CoA dehydrogenase family.</text>
</comment>
<name>A0A1H2B036_9ACTN</name>
<evidence type="ECO:0000256" key="4">
    <source>
        <dbReference type="ARBA" id="ARBA00022827"/>
    </source>
</evidence>
<dbReference type="OrthoDB" id="3176804at2"/>
<evidence type="ECO:0000259" key="8">
    <source>
        <dbReference type="Pfam" id="PF02770"/>
    </source>
</evidence>
<feature type="domain" description="Acyl-CoA dehydrogenase/oxidase C-terminal" evidence="7">
    <location>
        <begin position="223"/>
        <end position="358"/>
    </location>
</feature>
<dbReference type="InterPro" id="IPR009075">
    <property type="entry name" value="AcylCo_DH/oxidase_C"/>
</dbReference>
<reference evidence="9 10" key="1">
    <citation type="submission" date="2016-10" db="EMBL/GenBank/DDBJ databases">
        <authorList>
            <person name="de Groot N.N."/>
        </authorList>
    </citation>
    <scope>NUCLEOTIDE SEQUENCE [LARGE SCALE GENOMIC DNA]</scope>
    <source>
        <strain evidence="9 10">DSM 43941</strain>
    </source>
</reference>
<dbReference type="InterPro" id="IPR006091">
    <property type="entry name" value="Acyl-CoA_Oxase/DH_mid-dom"/>
</dbReference>
<dbReference type="AlphaFoldDB" id="A0A1H2B036"/>
<dbReference type="GO" id="GO:0050660">
    <property type="term" value="F:flavin adenine dinucleotide binding"/>
    <property type="evidence" value="ECO:0007669"/>
    <property type="project" value="InterPro"/>
</dbReference>
<evidence type="ECO:0000313" key="9">
    <source>
        <dbReference type="EMBL" id="SDT51442.1"/>
    </source>
</evidence>
<dbReference type="FunFam" id="2.40.110.10:FF:000002">
    <property type="entry name" value="Acyl-CoA dehydrogenase fadE12"/>
    <property type="match status" value="1"/>
</dbReference>
<keyword evidence="5 6" id="KW-0560">Oxidoreductase</keyword>
<evidence type="ECO:0000256" key="2">
    <source>
        <dbReference type="ARBA" id="ARBA00009347"/>
    </source>
</evidence>